<protein>
    <submittedName>
        <fullName evidence="5">Protein BTG3-like</fullName>
    </submittedName>
</protein>
<feature type="region of interest" description="Disordered" evidence="2">
    <location>
        <begin position="122"/>
        <end position="149"/>
    </location>
</feature>
<evidence type="ECO:0000259" key="3">
    <source>
        <dbReference type="SMART" id="SM00099"/>
    </source>
</evidence>
<name>A0ABM0GQ40_SACKO</name>
<dbReference type="PANTHER" id="PTHR22978">
    <property type="entry name" value="B-CELL TRANSLOCATION GENE"/>
    <property type="match status" value="1"/>
</dbReference>
<accession>A0ABM0GQ40</accession>
<feature type="domain" description="Anti-proliferative protein" evidence="3">
    <location>
        <begin position="1"/>
        <end position="108"/>
    </location>
</feature>
<evidence type="ECO:0000256" key="1">
    <source>
        <dbReference type="ARBA" id="ARBA00007989"/>
    </source>
</evidence>
<evidence type="ECO:0000313" key="4">
    <source>
        <dbReference type="Proteomes" id="UP000694865"/>
    </source>
</evidence>
<dbReference type="Pfam" id="PF07742">
    <property type="entry name" value="BTG"/>
    <property type="match status" value="1"/>
</dbReference>
<comment type="similarity">
    <text evidence="1">Belongs to the BTG family.</text>
</comment>
<feature type="compositionally biased region" description="Basic residues" evidence="2">
    <location>
        <begin position="131"/>
        <end position="149"/>
    </location>
</feature>
<gene>
    <name evidence="5" type="primary">LOC100371364</name>
</gene>
<dbReference type="SUPFAM" id="SSF160696">
    <property type="entry name" value="BTG domain-like"/>
    <property type="match status" value="1"/>
</dbReference>
<evidence type="ECO:0000256" key="2">
    <source>
        <dbReference type="SAM" id="MobiDB-lite"/>
    </source>
</evidence>
<dbReference type="InterPro" id="IPR002087">
    <property type="entry name" value="Anti_prolifrtn"/>
</dbReference>
<proteinExistence type="inferred from homology"/>
<dbReference type="GeneID" id="100371364"/>
<dbReference type="Proteomes" id="UP000694865">
    <property type="component" value="Unplaced"/>
</dbReference>
<sequence>MKDEIAAAVVFLTTMVKKNQNLNKEQVDNFSDKLTAELVEKFKNHWYIDNPVKGQGYRCIRINEIHPVEPSLNRAAKECGLKYDDLKLPLELTVWVDPTEVTCRFGELNGTWCTVASFNEDNKESENGNKSSRHSSSKSSKKSHSKKQAKKYSQWYSSNQLNENDIIPGTGHYHYMGNAVNIPTVY</sequence>
<organism evidence="4 5">
    <name type="scientific">Saccoglossus kowalevskii</name>
    <name type="common">Acorn worm</name>
    <dbReference type="NCBI Taxonomy" id="10224"/>
    <lineage>
        <taxon>Eukaryota</taxon>
        <taxon>Metazoa</taxon>
        <taxon>Hemichordata</taxon>
        <taxon>Enteropneusta</taxon>
        <taxon>Harrimaniidae</taxon>
        <taxon>Saccoglossus</taxon>
    </lineage>
</organism>
<evidence type="ECO:0000313" key="5">
    <source>
        <dbReference type="RefSeq" id="XP_002734847.1"/>
    </source>
</evidence>
<dbReference type="PANTHER" id="PTHR22978:SF44">
    <property type="entry name" value="PROTEIN BTG3-LIKE PROTEIN"/>
    <property type="match status" value="1"/>
</dbReference>
<dbReference type="PRINTS" id="PR00310">
    <property type="entry name" value="ANTIPRLFBTG1"/>
</dbReference>
<dbReference type="InterPro" id="IPR033332">
    <property type="entry name" value="BTG"/>
</dbReference>
<keyword evidence="4" id="KW-1185">Reference proteome</keyword>
<dbReference type="SMART" id="SM00099">
    <property type="entry name" value="btg1"/>
    <property type="match status" value="1"/>
</dbReference>
<reference evidence="5" key="1">
    <citation type="submission" date="2025-08" db="UniProtKB">
        <authorList>
            <consortium name="RefSeq"/>
        </authorList>
    </citation>
    <scope>IDENTIFICATION</scope>
    <source>
        <tissue evidence="5">Testes</tissue>
    </source>
</reference>
<dbReference type="InterPro" id="IPR036054">
    <property type="entry name" value="BTG-like_sf"/>
</dbReference>
<dbReference type="Gene3D" id="3.90.640.90">
    <property type="entry name" value="Anti-proliferative protein, N-terminal domain"/>
    <property type="match status" value="1"/>
</dbReference>
<dbReference type="RefSeq" id="XP_002734847.1">
    <property type="nucleotide sequence ID" value="XM_002734801.2"/>
</dbReference>